<dbReference type="AlphaFoldDB" id="A0A0G0LHW8"/>
<gene>
    <name evidence="1" type="ORF">UT14_C0033G0017</name>
</gene>
<dbReference type="EMBL" id="LBVR01000033">
    <property type="protein sequence ID" value="KKQ90627.1"/>
    <property type="molecule type" value="Genomic_DNA"/>
</dbReference>
<evidence type="ECO:0000313" key="2">
    <source>
        <dbReference type="Proteomes" id="UP000033841"/>
    </source>
</evidence>
<dbReference type="Proteomes" id="UP000033841">
    <property type="component" value="Unassembled WGS sequence"/>
</dbReference>
<protein>
    <submittedName>
        <fullName evidence="1">Uncharacterized protein</fullName>
    </submittedName>
</protein>
<accession>A0A0G0LHW8</accession>
<evidence type="ECO:0000313" key="1">
    <source>
        <dbReference type="EMBL" id="KKQ90627.1"/>
    </source>
</evidence>
<comment type="caution">
    <text evidence="1">The sequence shown here is derived from an EMBL/GenBank/DDBJ whole genome shotgun (WGS) entry which is preliminary data.</text>
</comment>
<name>A0A0G0LHW8_9BACT</name>
<sequence>MDTAGVGFGNIIEAGTADLENFAEGIGESGDIFLEADVGDVSPTGGGIGSDGSAVIDLEMVASVGSTYTEVSDR</sequence>
<organism evidence="1 2">
    <name type="scientific">Candidatus Shapirobacteria bacterium GW2011_GWE1_38_92</name>
    <dbReference type="NCBI Taxonomy" id="1618489"/>
    <lineage>
        <taxon>Bacteria</taxon>
        <taxon>Candidatus Shapironibacteriota</taxon>
    </lineage>
</organism>
<proteinExistence type="predicted"/>
<reference evidence="1 2" key="1">
    <citation type="journal article" date="2015" name="Nature">
        <title>rRNA introns, odd ribosomes, and small enigmatic genomes across a large radiation of phyla.</title>
        <authorList>
            <person name="Brown C.T."/>
            <person name="Hug L.A."/>
            <person name="Thomas B.C."/>
            <person name="Sharon I."/>
            <person name="Castelle C.J."/>
            <person name="Singh A."/>
            <person name="Wilkins M.J."/>
            <person name="Williams K.H."/>
            <person name="Banfield J.F."/>
        </authorList>
    </citation>
    <scope>NUCLEOTIDE SEQUENCE [LARGE SCALE GENOMIC DNA]</scope>
</reference>